<dbReference type="GO" id="GO:0012505">
    <property type="term" value="C:endomembrane system"/>
    <property type="evidence" value="ECO:0007669"/>
    <property type="project" value="UniProtKB-SubCell"/>
</dbReference>
<feature type="transmembrane region" description="Helical" evidence="5">
    <location>
        <begin position="474"/>
        <end position="497"/>
    </location>
</feature>
<comment type="subcellular location">
    <subcellularLocation>
        <location evidence="5">Cell membrane</location>
        <topology evidence="5">Multi-pass membrane protein</topology>
    </subcellularLocation>
    <subcellularLocation>
        <location evidence="1">Endomembrane system</location>
        <topology evidence="1">Multi-pass membrane protein</topology>
    </subcellularLocation>
    <subcellularLocation>
        <location evidence="6">Membrane</location>
        <topology evidence="6">Multi-pass membrane protein</topology>
    </subcellularLocation>
</comment>
<reference evidence="8" key="1">
    <citation type="submission" date="2020-04" db="EMBL/GenBank/DDBJ databases">
        <title>Description of Shewanella salipaludis sp. nov., isolated from a salt marsh.</title>
        <authorList>
            <person name="Park S."/>
            <person name="Yoon J.-H."/>
        </authorList>
    </citation>
    <scope>NUCLEOTIDE SEQUENCE</scope>
    <source>
        <strain evidence="8">SHSM-M6</strain>
    </source>
</reference>
<evidence type="ECO:0000256" key="5">
    <source>
        <dbReference type="HAMAP-Rule" id="MF_00445"/>
    </source>
</evidence>
<dbReference type="PANTHER" id="PTHR22773">
    <property type="entry name" value="NADH DEHYDROGENASE"/>
    <property type="match status" value="1"/>
</dbReference>
<dbReference type="EMBL" id="JAAXYH010000001">
    <property type="protein sequence ID" value="NMH63845.1"/>
    <property type="molecule type" value="Genomic_DNA"/>
</dbReference>
<dbReference type="GO" id="GO:0005886">
    <property type="term" value="C:plasma membrane"/>
    <property type="evidence" value="ECO:0007669"/>
    <property type="project" value="UniProtKB-SubCell"/>
</dbReference>
<comment type="caution">
    <text evidence="8">The sequence shown here is derived from an EMBL/GenBank/DDBJ whole genome shotgun (WGS) entry which is preliminary data.</text>
</comment>
<feature type="transmembrane region" description="Helical" evidence="5">
    <location>
        <begin position="233"/>
        <end position="255"/>
    </location>
</feature>
<feature type="transmembrane region" description="Helical" evidence="5">
    <location>
        <begin position="98"/>
        <end position="115"/>
    </location>
</feature>
<dbReference type="Proteomes" id="UP000737113">
    <property type="component" value="Unassembled WGS sequence"/>
</dbReference>
<feature type="transmembrane region" description="Helical" evidence="5">
    <location>
        <begin position="121"/>
        <end position="140"/>
    </location>
</feature>
<comment type="similarity">
    <text evidence="5">Belongs to the complex I subunit 2 family.</text>
</comment>
<feature type="domain" description="NADH:quinone oxidoreductase/Mrp antiporter transmembrane" evidence="7">
    <location>
        <begin position="339"/>
        <end position="431"/>
    </location>
</feature>
<keyword evidence="5" id="KW-0830">Ubiquinone</keyword>
<keyword evidence="5" id="KW-0813">Transport</keyword>
<feature type="transmembrane region" description="Helical" evidence="5">
    <location>
        <begin position="64"/>
        <end position="82"/>
    </location>
</feature>
<dbReference type="GO" id="GO:0008137">
    <property type="term" value="F:NADH dehydrogenase (ubiquinone) activity"/>
    <property type="evidence" value="ECO:0007669"/>
    <property type="project" value="InterPro"/>
</dbReference>
<evidence type="ECO:0000256" key="4">
    <source>
        <dbReference type="ARBA" id="ARBA00023136"/>
    </source>
</evidence>
<evidence type="ECO:0000256" key="1">
    <source>
        <dbReference type="ARBA" id="ARBA00004127"/>
    </source>
</evidence>
<feature type="transmembrane region" description="Helical" evidence="5">
    <location>
        <begin position="29"/>
        <end position="52"/>
    </location>
</feature>
<dbReference type="InterPro" id="IPR010096">
    <property type="entry name" value="NADH-Q_OxRdtase_suN/2"/>
</dbReference>
<keyword evidence="4 5" id="KW-0472">Membrane</keyword>
<evidence type="ECO:0000256" key="2">
    <source>
        <dbReference type="ARBA" id="ARBA00022692"/>
    </source>
</evidence>
<evidence type="ECO:0000256" key="6">
    <source>
        <dbReference type="RuleBase" id="RU000320"/>
    </source>
</evidence>
<keyword evidence="5" id="KW-0874">Quinone</keyword>
<comment type="catalytic activity">
    <reaction evidence="5">
        <text>a quinone + NADH + 5 H(+)(in) = a quinol + NAD(+) + 4 H(+)(out)</text>
        <dbReference type="Rhea" id="RHEA:57888"/>
        <dbReference type="ChEBI" id="CHEBI:15378"/>
        <dbReference type="ChEBI" id="CHEBI:24646"/>
        <dbReference type="ChEBI" id="CHEBI:57540"/>
        <dbReference type="ChEBI" id="CHEBI:57945"/>
        <dbReference type="ChEBI" id="CHEBI:132124"/>
    </reaction>
</comment>
<keyword evidence="3 5" id="KW-1133">Transmembrane helix</keyword>
<gene>
    <name evidence="5" type="primary">nuoN</name>
    <name evidence="8" type="ORF">HC757_01415</name>
</gene>
<dbReference type="GO" id="GO:0042773">
    <property type="term" value="P:ATP synthesis coupled electron transport"/>
    <property type="evidence" value="ECO:0007669"/>
    <property type="project" value="InterPro"/>
</dbReference>
<sequence length="502" mass="53931">MTPHYLPGIIITAASLLLLLTISVKRSHALAAAITGAGLVLAALAQLALLQAPAASGSLFHFDAINTLLSLLLLLLLIFLWAQMPGWLAGQEEPKEEYYLLFQLAGLGGWAMLASNHFASFFLALELMSLSLVGLISYRASLSDSLEAGIKYLVLSSLASALILMGMALLYLQSGSLAFDAVFTPVSQEPQVSAYGITAAVFIITGLMFKLSLVPCHLWAADIFEGAPLPSTALLAVLSKLASFILLWRLFGMAFWYDNPLLMQLIALVAAASMLLGNILALQQRQLLRLLAFSSIAHFGYLLLTLLLLGRPESAGQAPIATSPLHAGSGINAGMGLVTEALLFYLIAYLLTLTATFSLLLRLRHISRLEQLSGLFWYKPLTAAALAILMLSFAGVPLTLGFVGKFYLLSAAVAGQLWWLLYVLVIASVISLFYYLRVIMVMLERRGEPRDLGKAAAAYGVSLPMRQTGLAETLLSSLVILLIVGLGTFPGQLATYLNSLIP</sequence>
<evidence type="ECO:0000313" key="9">
    <source>
        <dbReference type="Proteomes" id="UP000737113"/>
    </source>
</evidence>
<dbReference type="InterPro" id="IPR001750">
    <property type="entry name" value="ND/Mrp_TM"/>
</dbReference>
<feature type="transmembrane region" description="Helical" evidence="5">
    <location>
        <begin position="342"/>
        <end position="361"/>
    </location>
</feature>
<evidence type="ECO:0000259" key="7">
    <source>
        <dbReference type="Pfam" id="PF00361"/>
    </source>
</evidence>
<keyword evidence="9" id="KW-1185">Reference proteome</keyword>
<organism evidence="8 9">
    <name type="scientific">Shewanella salipaludis</name>
    <dbReference type="NCBI Taxonomy" id="2723052"/>
    <lineage>
        <taxon>Bacteria</taxon>
        <taxon>Pseudomonadati</taxon>
        <taxon>Pseudomonadota</taxon>
        <taxon>Gammaproteobacteria</taxon>
        <taxon>Alteromonadales</taxon>
        <taxon>Shewanellaceae</taxon>
        <taxon>Shewanella</taxon>
    </lineage>
</organism>
<keyword evidence="5" id="KW-0520">NAD</keyword>
<dbReference type="Pfam" id="PF00361">
    <property type="entry name" value="Proton_antipo_M"/>
    <property type="match status" value="2"/>
</dbReference>
<dbReference type="HAMAP" id="MF_00445">
    <property type="entry name" value="NDH1_NuoN_1"/>
    <property type="match status" value="1"/>
</dbReference>
<evidence type="ECO:0000313" key="8">
    <source>
        <dbReference type="EMBL" id="NMH63845.1"/>
    </source>
</evidence>
<dbReference type="AlphaFoldDB" id="A0A972JI60"/>
<comment type="subunit">
    <text evidence="5">NDH-1 is composed of 13 different subunits. Subunits NuoA, H, J, K, L, M, N constitute the membrane sector of the complex.</text>
</comment>
<keyword evidence="2 5" id="KW-0812">Transmembrane</keyword>
<name>A0A972JI60_9GAMM</name>
<feature type="transmembrane region" description="Helical" evidence="5">
    <location>
        <begin position="381"/>
        <end position="404"/>
    </location>
</feature>
<proteinExistence type="inferred from homology"/>
<dbReference type="GO" id="GO:0050136">
    <property type="term" value="F:NADH dehydrogenase (quinone) (non-electrogenic) activity"/>
    <property type="evidence" value="ECO:0007669"/>
    <property type="project" value="UniProtKB-UniRule"/>
</dbReference>
<feature type="domain" description="NADH:quinone oxidoreductase/Mrp antiporter transmembrane" evidence="7">
    <location>
        <begin position="115"/>
        <end position="308"/>
    </location>
</feature>
<evidence type="ECO:0000256" key="3">
    <source>
        <dbReference type="ARBA" id="ARBA00022989"/>
    </source>
</evidence>
<keyword evidence="5" id="KW-1003">Cell membrane</keyword>
<feature type="transmembrane region" description="Helical" evidence="5">
    <location>
        <begin position="287"/>
        <end position="309"/>
    </location>
</feature>
<keyword evidence="5" id="KW-1278">Translocase</keyword>
<feature type="transmembrane region" description="Helical" evidence="5">
    <location>
        <begin position="192"/>
        <end position="213"/>
    </location>
</feature>
<feature type="transmembrane region" description="Helical" evidence="5">
    <location>
        <begin position="416"/>
        <end position="436"/>
    </location>
</feature>
<feature type="transmembrane region" description="Helical" evidence="5">
    <location>
        <begin position="261"/>
        <end position="280"/>
    </location>
</feature>
<comment type="function">
    <text evidence="5">NDH-1 shuttles electrons from NADH, via FMN and iron-sulfur (Fe-S) centers, to quinones in the respiratory chain. The immediate electron acceptor for the enzyme in this species is believed to be ubiquinone. Couples the redox reaction to proton translocation (for every two electrons transferred, four hydrogen ions are translocated across the cytoplasmic membrane), and thus conserves the redox energy in a proton gradient.</text>
</comment>
<dbReference type="GO" id="GO:0048038">
    <property type="term" value="F:quinone binding"/>
    <property type="evidence" value="ECO:0007669"/>
    <property type="project" value="UniProtKB-KW"/>
</dbReference>
<feature type="transmembrane region" description="Helical" evidence="5">
    <location>
        <begin position="6"/>
        <end position="22"/>
    </location>
</feature>
<accession>A0A972JI60</accession>
<feature type="transmembrane region" description="Helical" evidence="5">
    <location>
        <begin position="152"/>
        <end position="172"/>
    </location>
</feature>
<protein>
    <recommendedName>
        <fullName evidence="5">NADH-quinone oxidoreductase subunit N</fullName>
        <ecNumber evidence="5">7.1.1.-</ecNumber>
    </recommendedName>
    <alternativeName>
        <fullName evidence="5">NADH dehydrogenase I subunit N</fullName>
    </alternativeName>
    <alternativeName>
        <fullName evidence="5">NDH-1 subunit N</fullName>
    </alternativeName>
</protein>
<dbReference type="EC" id="7.1.1.-" evidence="5"/>